<dbReference type="InterPro" id="IPR013656">
    <property type="entry name" value="PAS_4"/>
</dbReference>
<dbReference type="Gene3D" id="3.30.450.20">
    <property type="entry name" value="PAS domain"/>
    <property type="match status" value="2"/>
</dbReference>
<keyword evidence="4" id="KW-0808">Transferase</keyword>
<evidence type="ECO:0000256" key="6">
    <source>
        <dbReference type="ARBA" id="ARBA00022777"/>
    </source>
</evidence>
<dbReference type="SUPFAM" id="SSF55874">
    <property type="entry name" value="ATPase domain of HSP90 chaperone/DNA topoisomerase II/histidine kinase"/>
    <property type="match status" value="1"/>
</dbReference>
<dbReference type="SMART" id="SM00086">
    <property type="entry name" value="PAC"/>
    <property type="match status" value="1"/>
</dbReference>
<dbReference type="InterPro" id="IPR035965">
    <property type="entry name" value="PAS-like_dom_sf"/>
</dbReference>
<dbReference type="SMART" id="SM00387">
    <property type="entry name" value="HATPase_c"/>
    <property type="match status" value="1"/>
</dbReference>
<evidence type="ECO:0000256" key="3">
    <source>
        <dbReference type="ARBA" id="ARBA00022553"/>
    </source>
</evidence>
<dbReference type="Proteomes" id="UP000737113">
    <property type="component" value="Unassembled WGS sequence"/>
</dbReference>
<keyword evidence="6" id="KW-0418">Kinase</keyword>
<dbReference type="CDD" id="cd00130">
    <property type="entry name" value="PAS"/>
    <property type="match status" value="1"/>
</dbReference>
<dbReference type="NCBIfam" id="TIGR00229">
    <property type="entry name" value="sensory_box"/>
    <property type="match status" value="1"/>
</dbReference>
<evidence type="ECO:0000256" key="8">
    <source>
        <dbReference type="ARBA" id="ARBA00023012"/>
    </source>
</evidence>
<dbReference type="Gene3D" id="1.10.287.130">
    <property type="match status" value="1"/>
</dbReference>
<feature type="domain" description="PAC" evidence="11">
    <location>
        <begin position="225"/>
        <end position="277"/>
    </location>
</feature>
<evidence type="ECO:0000256" key="4">
    <source>
        <dbReference type="ARBA" id="ARBA00022679"/>
    </source>
</evidence>
<keyword evidence="13" id="KW-1185">Reference proteome</keyword>
<dbReference type="PRINTS" id="PR00344">
    <property type="entry name" value="BCTRLSENSOR"/>
</dbReference>
<accession>A0A972FVN7</accession>
<dbReference type="Pfam" id="PF00512">
    <property type="entry name" value="HisKA"/>
    <property type="match status" value="1"/>
</dbReference>
<feature type="domain" description="Histidine kinase" evidence="9">
    <location>
        <begin position="290"/>
        <end position="499"/>
    </location>
</feature>
<dbReference type="EC" id="2.7.13.3" evidence="2"/>
<dbReference type="InterPro" id="IPR036890">
    <property type="entry name" value="HATPase_C_sf"/>
</dbReference>
<keyword evidence="5" id="KW-0547">Nucleotide-binding</keyword>
<proteinExistence type="predicted"/>
<dbReference type="SUPFAM" id="SSF47384">
    <property type="entry name" value="Homodimeric domain of signal transducing histidine kinase"/>
    <property type="match status" value="1"/>
</dbReference>
<evidence type="ECO:0000256" key="1">
    <source>
        <dbReference type="ARBA" id="ARBA00000085"/>
    </source>
</evidence>
<evidence type="ECO:0000256" key="2">
    <source>
        <dbReference type="ARBA" id="ARBA00012438"/>
    </source>
</evidence>
<evidence type="ECO:0000259" key="10">
    <source>
        <dbReference type="PROSITE" id="PS50112"/>
    </source>
</evidence>
<keyword evidence="8" id="KW-0902">Two-component regulatory system</keyword>
<comment type="caution">
    <text evidence="12">The sequence shown here is derived from an EMBL/GenBank/DDBJ whole genome shotgun (WGS) entry which is preliminary data.</text>
</comment>
<sequence length="499" mass="54997">MSGQASQSHGAQESGSRGGDQEQYKQLYDMLLNAIPSSVLLIDSKLRVTSVNRNFLTRSQRSLSDTIGCTLAEVFPSVILERTDIKRRILEVFKSNKPSSGQRMAYRAPGMPFRTYYYRIFPIVSGTREEQVMLLMEDVTEQVRLSEEMRRMECHLASVVESASDLVLSLDTEGRILTWNTAAEKLSGFAFSRVKGQFFFEFCHSAAHSDIKNLFHRMRRSARPLTAEWELMPEKGSEIPVAWVFSPMKDDDALTVGIVAVGRDLTEQRKLEAEQRRSQKLAALGVMAGGIAHEIRNPLAVCSSAAQFLMEDGLAAEFRTECAEKIQASLQKASSIIENLLRFSRPSDKQKMAPVALATVLSETITLAANQAKVHKIKIICQLPERCPPVSGVFSLLQQVFMNLLLNAINAMPEGGELHITLEQQGGEARISIKDTGTGIAEDALDKIFDPFHTTSPVGQGVGLGLSLCYSIVKQHLGSISVDSQPGQGTTFTVSLPLL</sequence>
<dbReference type="Pfam" id="PF02518">
    <property type="entry name" value="HATPase_c"/>
    <property type="match status" value="1"/>
</dbReference>
<evidence type="ECO:0000256" key="5">
    <source>
        <dbReference type="ARBA" id="ARBA00022741"/>
    </source>
</evidence>
<name>A0A972FVN7_9GAMM</name>
<dbReference type="InterPro" id="IPR003661">
    <property type="entry name" value="HisK_dim/P_dom"/>
</dbReference>
<comment type="catalytic activity">
    <reaction evidence="1">
        <text>ATP + protein L-histidine = ADP + protein N-phospho-L-histidine.</text>
        <dbReference type="EC" id="2.7.13.3"/>
    </reaction>
</comment>
<dbReference type="InterPro" id="IPR036097">
    <property type="entry name" value="HisK_dim/P_sf"/>
</dbReference>
<dbReference type="InterPro" id="IPR005467">
    <property type="entry name" value="His_kinase_dom"/>
</dbReference>
<keyword evidence="7" id="KW-0067">ATP-binding</keyword>
<dbReference type="SUPFAM" id="SSF55785">
    <property type="entry name" value="PYP-like sensor domain (PAS domain)"/>
    <property type="match status" value="2"/>
</dbReference>
<dbReference type="InterPro" id="IPR001610">
    <property type="entry name" value="PAC"/>
</dbReference>
<gene>
    <name evidence="12" type="ORF">HC757_14985</name>
</gene>
<dbReference type="InterPro" id="IPR004358">
    <property type="entry name" value="Sig_transdc_His_kin-like_C"/>
</dbReference>
<dbReference type="RefSeq" id="WP_169565187.1">
    <property type="nucleotide sequence ID" value="NZ_JAAXYH010000012.1"/>
</dbReference>
<evidence type="ECO:0000313" key="13">
    <source>
        <dbReference type="Proteomes" id="UP000737113"/>
    </source>
</evidence>
<dbReference type="PANTHER" id="PTHR43065">
    <property type="entry name" value="SENSOR HISTIDINE KINASE"/>
    <property type="match status" value="1"/>
</dbReference>
<dbReference type="SMART" id="SM00388">
    <property type="entry name" value="HisKA"/>
    <property type="match status" value="1"/>
</dbReference>
<dbReference type="AlphaFoldDB" id="A0A972FVN7"/>
<dbReference type="Pfam" id="PF08448">
    <property type="entry name" value="PAS_4"/>
    <property type="match status" value="2"/>
</dbReference>
<reference evidence="12" key="1">
    <citation type="submission" date="2020-04" db="EMBL/GenBank/DDBJ databases">
        <title>Description of Shewanella salipaludis sp. nov., isolated from a salt marsh.</title>
        <authorList>
            <person name="Park S."/>
            <person name="Yoon J.-H."/>
        </authorList>
    </citation>
    <scope>NUCLEOTIDE SEQUENCE</scope>
    <source>
        <strain evidence="12">SHSM-M6</strain>
    </source>
</reference>
<feature type="domain" description="PAS" evidence="10">
    <location>
        <begin position="152"/>
        <end position="222"/>
    </location>
</feature>
<protein>
    <recommendedName>
        <fullName evidence="2">histidine kinase</fullName>
        <ecNumber evidence="2">2.7.13.3</ecNumber>
    </recommendedName>
</protein>
<dbReference type="InterPro" id="IPR003594">
    <property type="entry name" value="HATPase_dom"/>
</dbReference>
<evidence type="ECO:0000259" key="9">
    <source>
        <dbReference type="PROSITE" id="PS50109"/>
    </source>
</evidence>
<evidence type="ECO:0000313" key="12">
    <source>
        <dbReference type="EMBL" id="NMH66462.1"/>
    </source>
</evidence>
<evidence type="ECO:0000256" key="7">
    <source>
        <dbReference type="ARBA" id="ARBA00022840"/>
    </source>
</evidence>
<evidence type="ECO:0000259" key="11">
    <source>
        <dbReference type="PROSITE" id="PS50113"/>
    </source>
</evidence>
<dbReference type="PROSITE" id="PS50109">
    <property type="entry name" value="HIS_KIN"/>
    <property type="match status" value="1"/>
</dbReference>
<dbReference type="CDD" id="cd00082">
    <property type="entry name" value="HisKA"/>
    <property type="match status" value="1"/>
</dbReference>
<dbReference type="GO" id="GO:0000155">
    <property type="term" value="F:phosphorelay sensor kinase activity"/>
    <property type="evidence" value="ECO:0007669"/>
    <property type="project" value="InterPro"/>
</dbReference>
<dbReference type="Gene3D" id="3.30.565.10">
    <property type="entry name" value="Histidine kinase-like ATPase, C-terminal domain"/>
    <property type="match status" value="1"/>
</dbReference>
<dbReference type="EMBL" id="JAAXYH010000012">
    <property type="protein sequence ID" value="NMH66462.1"/>
    <property type="molecule type" value="Genomic_DNA"/>
</dbReference>
<dbReference type="PANTHER" id="PTHR43065:SF46">
    <property type="entry name" value="C4-DICARBOXYLATE TRANSPORT SENSOR PROTEIN DCTB"/>
    <property type="match status" value="1"/>
</dbReference>
<dbReference type="PROSITE" id="PS50112">
    <property type="entry name" value="PAS"/>
    <property type="match status" value="1"/>
</dbReference>
<organism evidence="12 13">
    <name type="scientific">Shewanella salipaludis</name>
    <dbReference type="NCBI Taxonomy" id="2723052"/>
    <lineage>
        <taxon>Bacteria</taxon>
        <taxon>Pseudomonadati</taxon>
        <taxon>Pseudomonadota</taxon>
        <taxon>Gammaproteobacteria</taxon>
        <taxon>Alteromonadales</taxon>
        <taxon>Shewanellaceae</taxon>
        <taxon>Shewanella</taxon>
    </lineage>
</organism>
<dbReference type="GO" id="GO:0005524">
    <property type="term" value="F:ATP binding"/>
    <property type="evidence" value="ECO:0007669"/>
    <property type="project" value="UniProtKB-KW"/>
</dbReference>
<dbReference type="InterPro" id="IPR000014">
    <property type="entry name" value="PAS"/>
</dbReference>
<dbReference type="InterPro" id="IPR000700">
    <property type="entry name" value="PAS-assoc_C"/>
</dbReference>
<dbReference type="SMART" id="SM00091">
    <property type="entry name" value="PAS"/>
    <property type="match status" value="2"/>
</dbReference>
<dbReference type="PROSITE" id="PS50113">
    <property type="entry name" value="PAC"/>
    <property type="match status" value="1"/>
</dbReference>
<keyword evidence="3" id="KW-0597">Phosphoprotein</keyword>